<evidence type="ECO:0000313" key="7">
    <source>
        <dbReference type="EMBL" id="KOF17181.1"/>
    </source>
</evidence>
<dbReference type="InterPro" id="IPR001117">
    <property type="entry name" value="Cu-oxidase_2nd"/>
</dbReference>
<evidence type="ECO:0000256" key="1">
    <source>
        <dbReference type="ARBA" id="ARBA00022723"/>
    </source>
</evidence>
<dbReference type="PATRIC" id="fig|106592.7.peg.1480"/>
<evidence type="ECO:0000259" key="6">
    <source>
        <dbReference type="Pfam" id="PF07732"/>
    </source>
</evidence>
<feature type="domain" description="Plastocyanin-like" evidence="5">
    <location>
        <begin position="393"/>
        <end position="485"/>
    </location>
</feature>
<keyword evidence="1" id="KW-0479">Metal-binding</keyword>
<dbReference type="PANTHER" id="PTHR11709">
    <property type="entry name" value="MULTI-COPPER OXIDASE"/>
    <property type="match status" value="1"/>
</dbReference>
<dbReference type="GO" id="GO:0016491">
    <property type="term" value="F:oxidoreductase activity"/>
    <property type="evidence" value="ECO:0007669"/>
    <property type="project" value="UniProtKB-KW"/>
</dbReference>
<dbReference type="CDD" id="cd13896">
    <property type="entry name" value="CuRO_3_CopA"/>
    <property type="match status" value="1"/>
</dbReference>
<evidence type="ECO:0000256" key="3">
    <source>
        <dbReference type="ARBA" id="ARBA00023008"/>
    </source>
</evidence>
<gene>
    <name evidence="7" type="ORF">AC244_18410</name>
</gene>
<evidence type="ECO:0000256" key="2">
    <source>
        <dbReference type="ARBA" id="ARBA00023002"/>
    </source>
</evidence>
<feature type="domain" description="Plastocyanin-like" evidence="6">
    <location>
        <begin position="76"/>
        <end position="159"/>
    </location>
</feature>
<accession>A0A0L8BR62</accession>
<proteinExistence type="predicted"/>
<dbReference type="Pfam" id="PF07731">
    <property type="entry name" value="Cu-oxidase_2"/>
    <property type="match status" value="1"/>
</dbReference>
<dbReference type="Gene3D" id="2.60.40.420">
    <property type="entry name" value="Cupredoxins - blue copper proteins"/>
    <property type="match status" value="3"/>
</dbReference>
<sequence>MKRREFLGKMVTGAATVGSAPAWFPTSAWSQATTDKLTASSGIGTRSLLIAKRVIEVNRKAANVFGLVQADGTAGITLDAGSQFDVTLSNNIGDPTLIHWHGLTPPWRMDGVPDNPAALIEPNETRRYTFPVGSGGTHWMHAHTLQEQNLLAAPLIVRTAEDAKRDEQEVVILLHDFSFTPAEELLANLQGSGSKHDDTAMDHGSMMQGMAGSTMDAGHMSGTMMAAMDLNDIEYDAYLANDRTLDDPEVVATEKGGRVRLRIINGATATAFTVDTGVLLGQLVAVDGQAIRPLSANRFPISMGQRLDIRLELPVSGGAYSILALREGSDERTGIILASPGANVVKHSTKGGAKGPVIGFDLEKLLRPANALPARPADQRFALTLAGSMAGYKWQINGGDGLHVKQGERVEVAMHNMSMMAHPMHLHGHHFQVISINGNPLSGAVRDTVLIPPMGSAVIAFDADNPGRWPLHCHHLYHMAAGMMSFVSYEDAT</sequence>
<comment type="caution">
    <text evidence="7">The sequence shown here is derived from an EMBL/GenBank/DDBJ whole genome shotgun (WGS) entry which is preliminary data.</text>
</comment>
<keyword evidence="2" id="KW-0560">Oxidoreductase</keyword>
<keyword evidence="3" id="KW-0186">Copper</keyword>
<dbReference type="CDD" id="cd13887">
    <property type="entry name" value="CuRO_2_MCO_like_2"/>
    <property type="match status" value="1"/>
</dbReference>
<dbReference type="PROSITE" id="PS00079">
    <property type="entry name" value="MULTICOPPER_OXIDASE1"/>
    <property type="match status" value="1"/>
</dbReference>
<dbReference type="InterPro" id="IPR011706">
    <property type="entry name" value="Cu-oxidase_C"/>
</dbReference>
<dbReference type="SUPFAM" id="SSF49503">
    <property type="entry name" value="Cupredoxins"/>
    <property type="match status" value="3"/>
</dbReference>
<dbReference type="PROSITE" id="PS00080">
    <property type="entry name" value="MULTICOPPER_OXIDASE2"/>
    <property type="match status" value="1"/>
</dbReference>
<dbReference type="InterPro" id="IPR002355">
    <property type="entry name" value="Cu_oxidase_Cu_BS"/>
</dbReference>
<dbReference type="Pfam" id="PF07732">
    <property type="entry name" value="Cu-oxidase_3"/>
    <property type="match status" value="1"/>
</dbReference>
<evidence type="ECO:0000259" key="4">
    <source>
        <dbReference type="Pfam" id="PF00394"/>
    </source>
</evidence>
<reference evidence="8" key="1">
    <citation type="submission" date="2015-07" db="EMBL/GenBank/DDBJ databases">
        <title>Whole genome sequence of an Ensifer adhaerens strain isolated from a cave pool in the Wind Cave National Park.</title>
        <authorList>
            <person name="Eng W.W.H."/>
            <person name="Gan H.M."/>
            <person name="Barton H.A."/>
            <person name="Savka M.A."/>
        </authorList>
    </citation>
    <scope>NUCLEOTIDE SEQUENCE [LARGE SCALE GENOMIC DNA]</scope>
    <source>
        <strain evidence="8">SD006</strain>
    </source>
</reference>
<feature type="domain" description="Plastocyanin-like" evidence="4">
    <location>
        <begin position="169"/>
        <end position="326"/>
    </location>
</feature>
<dbReference type="InterPro" id="IPR011707">
    <property type="entry name" value="Cu-oxidase-like_N"/>
</dbReference>
<dbReference type="InterPro" id="IPR034279">
    <property type="entry name" value="CuRO_3_CopA"/>
</dbReference>
<dbReference type="CDD" id="cd13865">
    <property type="entry name" value="CuRO_1_LCC_like_3"/>
    <property type="match status" value="1"/>
</dbReference>
<dbReference type="PANTHER" id="PTHR11709:SF394">
    <property type="entry name" value="FI03373P-RELATED"/>
    <property type="match status" value="1"/>
</dbReference>
<dbReference type="RefSeq" id="WP_053250265.1">
    <property type="nucleotide sequence ID" value="NZ_LGAP01000012.1"/>
</dbReference>
<organism evidence="7 8">
    <name type="scientific">Ensifer adhaerens</name>
    <name type="common">Sinorhizobium morelense</name>
    <dbReference type="NCBI Taxonomy" id="106592"/>
    <lineage>
        <taxon>Bacteria</taxon>
        <taxon>Pseudomonadati</taxon>
        <taxon>Pseudomonadota</taxon>
        <taxon>Alphaproteobacteria</taxon>
        <taxon>Hyphomicrobiales</taxon>
        <taxon>Rhizobiaceae</taxon>
        <taxon>Sinorhizobium/Ensifer group</taxon>
        <taxon>Ensifer</taxon>
    </lineage>
</organism>
<dbReference type="InterPro" id="IPR033138">
    <property type="entry name" value="Cu_oxidase_CS"/>
</dbReference>
<protein>
    <submittedName>
        <fullName evidence="7">Copper oxidase</fullName>
    </submittedName>
</protein>
<evidence type="ECO:0000313" key="8">
    <source>
        <dbReference type="Proteomes" id="UP000037425"/>
    </source>
</evidence>
<dbReference type="OrthoDB" id="9757546at2"/>
<evidence type="ECO:0000259" key="5">
    <source>
        <dbReference type="Pfam" id="PF07731"/>
    </source>
</evidence>
<dbReference type="InterPro" id="IPR008972">
    <property type="entry name" value="Cupredoxin"/>
</dbReference>
<dbReference type="AlphaFoldDB" id="A0A0L8BR62"/>
<dbReference type="Proteomes" id="UP000037425">
    <property type="component" value="Unassembled WGS sequence"/>
</dbReference>
<dbReference type="GO" id="GO:0005507">
    <property type="term" value="F:copper ion binding"/>
    <property type="evidence" value="ECO:0007669"/>
    <property type="project" value="InterPro"/>
</dbReference>
<dbReference type="Pfam" id="PF00394">
    <property type="entry name" value="Cu-oxidase"/>
    <property type="match status" value="1"/>
</dbReference>
<dbReference type="EMBL" id="LGAP01000012">
    <property type="protein sequence ID" value="KOF17181.1"/>
    <property type="molecule type" value="Genomic_DNA"/>
</dbReference>
<name>A0A0L8BR62_ENSAD</name>
<dbReference type="InterPro" id="IPR045087">
    <property type="entry name" value="Cu-oxidase_fam"/>
</dbReference>